<keyword evidence="1" id="KW-0812">Transmembrane</keyword>
<dbReference type="RefSeq" id="WP_306634772.1">
    <property type="nucleotide sequence ID" value="NZ_JAUSXB010000001.1"/>
</dbReference>
<feature type="transmembrane region" description="Helical" evidence="1">
    <location>
        <begin position="12"/>
        <end position="35"/>
    </location>
</feature>
<accession>A0ABU0PJF5</accession>
<protein>
    <submittedName>
        <fullName evidence="3">Flp pilus assembly protein TadG</fullName>
    </submittedName>
</protein>
<keyword evidence="1" id="KW-1133">Transmembrane helix</keyword>
<dbReference type="Proteomes" id="UP001236806">
    <property type="component" value="Unassembled WGS sequence"/>
</dbReference>
<comment type="caution">
    <text evidence="3">The sequence shown here is derived from an EMBL/GenBank/DDBJ whole genome shotgun (WGS) entry which is preliminary data.</text>
</comment>
<evidence type="ECO:0000313" key="4">
    <source>
        <dbReference type="Proteomes" id="UP001236806"/>
    </source>
</evidence>
<feature type="domain" description="TadE-like" evidence="2">
    <location>
        <begin position="14"/>
        <end position="56"/>
    </location>
</feature>
<keyword evidence="4" id="KW-1185">Reference proteome</keyword>
<organism evidence="3 4">
    <name type="scientific">Pseudarthrobacter siccitolerans</name>
    <dbReference type="NCBI Taxonomy" id="861266"/>
    <lineage>
        <taxon>Bacteria</taxon>
        <taxon>Bacillati</taxon>
        <taxon>Actinomycetota</taxon>
        <taxon>Actinomycetes</taxon>
        <taxon>Micrococcales</taxon>
        <taxon>Micrococcaceae</taxon>
        <taxon>Pseudarthrobacter</taxon>
    </lineage>
</organism>
<evidence type="ECO:0000259" key="2">
    <source>
        <dbReference type="Pfam" id="PF07811"/>
    </source>
</evidence>
<gene>
    <name evidence="3" type="ORF">QFZ36_001243</name>
</gene>
<dbReference type="EMBL" id="JAUSXB010000001">
    <property type="protein sequence ID" value="MDQ0673682.1"/>
    <property type="molecule type" value="Genomic_DNA"/>
</dbReference>
<sequence>MRKRGKRKTEHSLGAVAVEFALVAPVLLLLIAGIVEFAHGYNIQISVTQAAREAARNFAITSDLTEASKAGRDGAPGLTPAKFAFTPSLSACETGKNVTMTVTYAANSITGFALVMQGKSVAVAKNFTVTGVGAMACGG</sequence>
<dbReference type="Pfam" id="PF07811">
    <property type="entry name" value="TadE"/>
    <property type="match status" value="1"/>
</dbReference>
<proteinExistence type="predicted"/>
<keyword evidence="1" id="KW-0472">Membrane</keyword>
<reference evidence="3 4" key="1">
    <citation type="submission" date="2023-07" db="EMBL/GenBank/DDBJ databases">
        <title>Comparative genomics of wheat-associated soil bacteria to identify genetic determinants of phenazine resistance.</title>
        <authorList>
            <person name="Mouncey N."/>
        </authorList>
    </citation>
    <scope>NUCLEOTIDE SEQUENCE [LARGE SCALE GENOMIC DNA]</scope>
    <source>
        <strain evidence="3 4">W1I3</strain>
    </source>
</reference>
<evidence type="ECO:0000313" key="3">
    <source>
        <dbReference type="EMBL" id="MDQ0673682.1"/>
    </source>
</evidence>
<dbReference type="InterPro" id="IPR012495">
    <property type="entry name" value="TadE-like_dom"/>
</dbReference>
<name>A0ABU0PJF5_9MICC</name>
<evidence type="ECO:0000256" key="1">
    <source>
        <dbReference type="SAM" id="Phobius"/>
    </source>
</evidence>